<dbReference type="SUPFAM" id="SSF55008">
    <property type="entry name" value="HMA, heavy metal-associated domain"/>
    <property type="match status" value="1"/>
</dbReference>
<comment type="similarity">
    <text evidence="4">Belongs to the HIPP family.</text>
</comment>
<dbReference type="EMBL" id="JBBNAE010000002">
    <property type="protein sequence ID" value="KAK9146922.1"/>
    <property type="molecule type" value="Genomic_DNA"/>
</dbReference>
<name>A0AAP0K6M1_9MAGN</name>
<accession>A0AAP0K6M1</accession>
<evidence type="ECO:0000256" key="4">
    <source>
        <dbReference type="ARBA" id="ARBA00024045"/>
    </source>
</evidence>
<keyword evidence="2" id="KW-0479">Metal-binding</keyword>
<gene>
    <name evidence="7" type="ORF">Sjap_006825</name>
</gene>
<comment type="caution">
    <text evidence="7">The sequence shown here is derived from an EMBL/GenBank/DDBJ whole genome shotgun (WGS) entry which is preliminary data.</text>
</comment>
<evidence type="ECO:0000313" key="7">
    <source>
        <dbReference type="EMBL" id="KAK9146922.1"/>
    </source>
</evidence>
<evidence type="ECO:0000313" key="8">
    <source>
        <dbReference type="Proteomes" id="UP001417504"/>
    </source>
</evidence>
<keyword evidence="3" id="KW-0636">Prenylation</keyword>
<evidence type="ECO:0000256" key="5">
    <source>
        <dbReference type="SAM" id="MobiDB-lite"/>
    </source>
</evidence>
<evidence type="ECO:0000256" key="3">
    <source>
        <dbReference type="ARBA" id="ARBA00023289"/>
    </source>
</evidence>
<dbReference type="PANTHER" id="PTHR45868">
    <property type="entry name" value="HEAVY METAL-ASSOCIATED ISOPRENYLATED PLANT PROTEIN 33-RELATED"/>
    <property type="match status" value="1"/>
</dbReference>
<feature type="domain" description="HMA" evidence="6">
    <location>
        <begin position="15"/>
        <end position="78"/>
    </location>
</feature>
<feature type="region of interest" description="Disordered" evidence="5">
    <location>
        <begin position="86"/>
        <end position="206"/>
    </location>
</feature>
<dbReference type="PROSITE" id="PS50846">
    <property type="entry name" value="HMA_2"/>
    <property type="match status" value="1"/>
</dbReference>
<organism evidence="7 8">
    <name type="scientific">Stephania japonica</name>
    <dbReference type="NCBI Taxonomy" id="461633"/>
    <lineage>
        <taxon>Eukaryota</taxon>
        <taxon>Viridiplantae</taxon>
        <taxon>Streptophyta</taxon>
        <taxon>Embryophyta</taxon>
        <taxon>Tracheophyta</taxon>
        <taxon>Spermatophyta</taxon>
        <taxon>Magnoliopsida</taxon>
        <taxon>Ranunculales</taxon>
        <taxon>Menispermaceae</taxon>
        <taxon>Menispermoideae</taxon>
        <taxon>Cissampelideae</taxon>
        <taxon>Stephania</taxon>
    </lineage>
</organism>
<feature type="compositionally biased region" description="Basic and acidic residues" evidence="5">
    <location>
        <begin position="141"/>
        <end position="167"/>
    </location>
</feature>
<evidence type="ECO:0000259" key="6">
    <source>
        <dbReference type="PROSITE" id="PS50846"/>
    </source>
</evidence>
<evidence type="ECO:0000256" key="2">
    <source>
        <dbReference type="ARBA" id="ARBA00022723"/>
    </source>
</evidence>
<dbReference type="InterPro" id="IPR036163">
    <property type="entry name" value="HMA_dom_sf"/>
</dbReference>
<keyword evidence="8" id="KW-1185">Reference proteome</keyword>
<protein>
    <recommendedName>
        <fullName evidence="6">HMA domain-containing protein</fullName>
    </recommendedName>
</protein>
<reference evidence="7 8" key="1">
    <citation type="submission" date="2024-01" db="EMBL/GenBank/DDBJ databases">
        <title>Genome assemblies of Stephania.</title>
        <authorList>
            <person name="Yang L."/>
        </authorList>
    </citation>
    <scope>NUCLEOTIDE SEQUENCE [LARGE SCALE GENOMIC DNA]</scope>
    <source>
        <strain evidence="7">QJT</strain>
        <tissue evidence="7">Leaf</tissue>
    </source>
</reference>
<keyword evidence="1" id="KW-0488">Methylation</keyword>
<dbReference type="PANTHER" id="PTHR45868:SF80">
    <property type="entry name" value="F15K9.8-RELATED"/>
    <property type="match status" value="1"/>
</dbReference>
<proteinExistence type="inferred from homology"/>
<evidence type="ECO:0000256" key="1">
    <source>
        <dbReference type="ARBA" id="ARBA00022481"/>
    </source>
</evidence>
<dbReference type="InterPro" id="IPR006121">
    <property type="entry name" value="HMA_dom"/>
</dbReference>
<dbReference type="CDD" id="cd00371">
    <property type="entry name" value="HMA"/>
    <property type="match status" value="1"/>
</dbReference>
<dbReference type="AlphaFoldDB" id="A0AAP0K6M1"/>
<keyword evidence="3" id="KW-0449">Lipoprotein</keyword>
<dbReference type="Gene3D" id="3.30.70.100">
    <property type="match status" value="1"/>
</dbReference>
<sequence length="308" mass="32864">MATKAGEEATEPLKYKTWVLRVSIHCEGCKRKVKKVLQNIDGVYTTTVDSQQNRVTVTGNIDAETLIKKLAKAGKPAELVVIEKEEKKQAKAKNNKDNKQTNNNSKDNKNEVVVLDQKQPKTVETIEAQIQPNNTTTTPNNKKDKSNREVNADGDQVKDQTSGEKPPENPLAGEGHKGSGGGAGDGKGGKKKGKKGQDGNNAGTAGSAAAVGAVGTEIPVVPSANISPPFHHGYAYPGASSYGPPVYAVGYNTSYGPSSYGAAYYAPQAPHMYAYAHPQTQSQGQMRPPPSDSFEMFSDENANGCWIM</sequence>
<dbReference type="Proteomes" id="UP001417504">
    <property type="component" value="Unassembled WGS sequence"/>
</dbReference>
<dbReference type="GO" id="GO:0046872">
    <property type="term" value="F:metal ion binding"/>
    <property type="evidence" value="ECO:0007669"/>
    <property type="project" value="UniProtKB-KW"/>
</dbReference>
<dbReference type="Pfam" id="PF00403">
    <property type="entry name" value="HMA"/>
    <property type="match status" value="1"/>
</dbReference>
<feature type="compositionally biased region" description="Basic and acidic residues" evidence="5">
    <location>
        <begin position="86"/>
        <end position="99"/>
    </location>
</feature>